<protein>
    <submittedName>
        <fullName evidence="1">Uncharacterized protein</fullName>
    </submittedName>
</protein>
<evidence type="ECO:0000313" key="2">
    <source>
        <dbReference type="Proteomes" id="UP000694501"/>
    </source>
</evidence>
<proteinExistence type="predicted"/>
<dbReference type="RefSeq" id="WP_216814872.1">
    <property type="nucleotide sequence ID" value="NZ_JAELVF020000001.1"/>
</dbReference>
<dbReference type="AlphaFoldDB" id="A0A949JDF8"/>
<accession>A0A949JDF8</accession>
<dbReference type="Proteomes" id="UP000694501">
    <property type="component" value="Unassembled WGS sequence"/>
</dbReference>
<organism evidence="1 2">
    <name type="scientific">Streptomyces tardus</name>
    <dbReference type="NCBI Taxonomy" id="2780544"/>
    <lineage>
        <taxon>Bacteria</taxon>
        <taxon>Bacillati</taxon>
        <taxon>Actinomycetota</taxon>
        <taxon>Actinomycetes</taxon>
        <taxon>Kitasatosporales</taxon>
        <taxon>Streptomycetaceae</taxon>
        <taxon>Streptomyces</taxon>
    </lineage>
</organism>
<comment type="caution">
    <text evidence="1">The sequence shown here is derived from an EMBL/GenBank/DDBJ whole genome shotgun (WGS) entry which is preliminary data.</text>
</comment>
<dbReference type="EMBL" id="JAELVF020000001">
    <property type="protein sequence ID" value="MBU7597402.1"/>
    <property type="molecule type" value="Genomic_DNA"/>
</dbReference>
<evidence type="ECO:0000313" key="1">
    <source>
        <dbReference type="EMBL" id="MBU7597402.1"/>
    </source>
</evidence>
<sequence length="250" mass="27247">MVLLDLLTPYFSGWSRQLARESHHDVADIRSAMMEGALEAWHSKAVGTPAGELLNAMMRRAFTGARAQVSAGSSETCALETEYLVEDAVFGDGFALHASSIVDAGAVRDPDADERIRGERTGALLRRMGAMESVRDLHERLRSGRRNEMDAPIVNPAQMGRSWVDGANLYYRLSDLLPQYIEFKAAANAVGISESQASKMARKGSLPFRCLWIGNSRVVAVRSLMGALDVQDSIVHPDDVENGAFHVGEG</sequence>
<gene>
    <name evidence="1" type="ORF">JGS22_007090</name>
</gene>
<name>A0A949JDF8_9ACTN</name>
<keyword evidence="2" id="KW-1185">Reference proteome</keyword>
<reference evidence="1" key="1">
    <citation type="submission" date="2021-06" db="EMBL/GenBank/DDBJ databases">
        <title>Sequencing of actinobacteria type strains.</title>
        <authorList>
            <person name="Nguyen G.-S."/>
            <person name="Wentzel A."/>
        </authorList>
    </citation>
    <scope>NUCLEOTIDE SEQUENCE</scope>
    <source>
        <strain evidence="1">P38-E01</strain>
    </source>
</reference>